<evidence type="ECO:0000259" key="2">
    <source>
        <dbReference type="PROSITE" id="PS51462"/>
    </source>
</evidence>
<proteinExistence type="predicted"/>
<feature type="domain" description="Nudix hydrolase" evidence="2">
    <location>
        <begin position="42"/>
        <end position="172"/>
    </location>
</feature>
<keyword evidence="1" id="KW-0378">Hydrolase</keyword>
<dbReference type="SUPFAM" id="SSF55811">
    <property type="entry name" value="Nudix"/>
    <property type="match status" value="1"/>
</dbReference>
<evidence type="ECO:0000313" key="4">
    <source>
        <dbReference type="EMBL" id="VFK71460.1"/>
    </source>
</evidence>
<protein>
    <submittedName>
        <fullName evidence="4">ADP-ribose pyrophosphatase</fullName>
    </submittedName>
</protein>
<dbReference type="GO" id="GO:0016787">
    <property type="term" value="F:hydrolase activity"/>
    <property type="evidence" value="ECO:0007669"/>
    <property type="project" value="UniProtKB-KW"/>
</dbReference>
<sequence>MQSSKGIISDTIGIKAVPLGMNTLSTIDIFASKLMSHSYPTQPIPAVGAVVFKDQSVLLVRRGQPPNLDLWAIPGGCVRLGETLQEAAQREIWEETSIRIRAHRPIYFFDTIDRDGEGRIRYHYVIVDLLADYVEGWPTAGDDALEARWVTPTELDALPVSEATLNLLRGEKRKDAFPFEWR</sequence>
<dbReference type="Gene3D" id="3.90.79.10">
    <property type="entry name" value="Nucleoside Triphosphate Pyrophosphohydrolase"/>
    <property type="match status" value="1"/>
</dbReference>
<dbReference type="PRINTS" id="PR00502">
    <property type="entry name" value="NUDIXFAMILY"/>
</dbReference>
<dbReference type="EMBL" id="CAADGD010000067">
    <property type="protein sequence ID" value="VFK71460.1"/>
    <property type="molecule type" value="Genomic_DNA"/>
</dbReference>
<evidence type="ECO:0000313" key="3">
    <source>
        <dbReference type="EMBL" id="VFK65508.1"/>
    </source>
</evidence>
<dbReference type="InterPro" id="IPR000086">
    <property type="entry name" value="NUDIX_hydrolase_dom"/>
</dbReference>
<dbReference type="PROSITE" id="PS51462">
    <property type="entry name" value="NUDIX"/>
    <property type="match status" value="1"/>
</dbReference>
<dbReference type="Pfam" id="PF00293">
    <property type="entry name" value="NUDIX"/>
    <property type="match status" value="1"/>
</dbReference>
<evidence type="ECO:0000256" key="1">
    <source>
        <dbReference type="ARBA" id="ARBA00022801"/>
    </source>
</evidence>
<dbReference type="CDD" id="cd04673">
    <property type="entry name" value="NUDIX_ADPRase"/>
    <property type="match status" value="1"/>
</dbReference>
<dbReference type="InterPro" id="IPR015797">
    <property type="entry name" value="NUDIX_hydrolase-like_dom_sf"/>
</dbReference>
<name>A0A451AZL8_9GAMM</name>
<dbReference type="AlphaFoldDB" id="A0A451AZL8"/>
<accession>A0A451AZL8</accession>
<reference evidence="4" key="1">
    <citation type="submission" date="2019-02" db="EMBL/GenBank/DDBJ databases">
        <authorList>
            <person name="Gruber-Vodicka R. H."/>
            <person name="Seah K. B. B."/>
        </authorList>
    </citation>
    <scope>NUCLEOTIDE SEQUENCE</scope>
    <source>
        <strain evidence="4">BECK_BY19</strain>
        <strain evidence="3">BECK_BY8</strain>
    </source>
</reference>
<dbReference type="EMBL" id="CAADFZ010000064">
    <property type="protein sequence ID" value="VFK65508.1"/>
    <property type="molecule type" value="Genomic_DNA"/>
</dbReference>
<dbReference type="PANTHER" id="PTHR43736:SF1">
    <property type="entry name" value="DIHYDRONEOPTERIN TRIPHOSPHATE DIPHOSPHATASE"/>
    <property type="match status" value="1"/>
</dbReference>
<gene>
    <name evidence="3" type="ORF">BECKUNK1418G_GA0071005_106411</name>
    <name evidence="4" type="ORF">BECKUNK1418H_GA0071006_106711</name>
</gene>
<organism evidence="4">
    <name type="scientific">Candidatus Kentrum sp. UNK</name>
    <dbReference type="NCBI Taxonomy" id="2126344"/>
    <lineage>
        <taxon>Bacteria</taxon>
        <taxon>Pseudomonadati</taxon>
        <taxon>Pseudomonadota</taxon>
        <taxon>Gammaproteobacteria</taxon>
        <taxon>Candidatus Kentrum</taxon>
    </lineage>
</organism>
<dbReference type="InterPro" id="IPR020476">
    <property type="entry name" value="Nudix_hydrolase"/>
</dbReference>
<dbReference type="PANTHER" id="PTHR43736">
    <property type="entry name" value="ADP-RIBOSE PYROPHOSPHATASE"/>
    <property type="match status" value="1"/>
</dbReference>